<comment type="subcellular location">
    <subcellularLocation>
        <location evidence="1">Membrane</location>
        <topology evidence="1">Multi-pass membrane protein</topology>
    </subcellularLocation>
</comment>
<comment type="similarity">
    <text evidence="2 6">Belongs to the peroxisomal membrane protein PXMP2/4 family.</text>
</comment>
<feature type="transmembrane region" description="Helical" evidence="6">
    <location>
        <begin position="153"/>
        <end position="170"/>
    </location>
</feature>
<dbReference type="Pfam" id="PF04117">
    <property type="entry name" value="Mpv17_PMP22"/>
    <property type="match status" value="1"/>
</dbReference>
<reference evidence="8" key="1">
    <citation type="submission" date="2015-11" db="EMBL/GenBank/DDBJ databases">
        <title>De novo transcriptome assembly of four potential Pierce s Disease insect vectors from Arizona vineyards.</title>
        <authorList>
            <person name="Tassone E.E."/>
        </authorList>
    </citation>
    <scope>NUCLEOTIDE SEQUENCE</scope>
</reference>
<gene>
    <name evidence="8" type="ORF">g.20017</name>
    <name evidence="7" type="ORF">g.20018</name>
</gene>
<dbReference type="EMBL" id="GECZ01026479">
    <property type="protein sequence ID" value="JAS43290.1"/>
    <property type="molecule type" value="Transcribed_RNA"/>
</dbReference>
<keyword evidence="5 6" id="KW-0472">Membrane</keyword>
<dbReference type="PANTHER" id="PTHR11266">
    <property type="entry name" value="PEROXISOMAL MEMBRANE PROTEIN 2, PXMP2 MPV17"/>
    <property type="match status" value="1"/>
</dbReference>
<dbReference type="InterPro" id="IPR007248">
    <property type="entry name" value="Mpv17_PMP22"/>
</dbReference>
<dbReference type="AlphaFoldDB" id="A0A1B6F839"/>
<proteinExistence type="inferred from homology"/>
<feature type="transmembrane region" description="Helical" evidence="6">
    <location>
        <begin position="52"/>
        <end position="71"/>
    </location>
</feature>
<evidence type="ECO:0008006" key="9">
    <source>
        <dbReference type="Google" id="ProtNLM"/>
    </source>
</evidence>
<sequence>MTQISKFAQFFSWKRPLSRGMISYALIWPAGSLIQQTIAAEEKYDFIKAARYSLWGSCYVAPALHTWYTIANRIWPLTNMRSVLAKVIAEQLTFSPFAMSCFLIGMTLLEGKTIQDAKNELEAKFIPTYKIGLCVWPAIQTFNYFVIKEKNRVVFMSFCSLLWTVFLAYVKQQELQSTTVADPASSPQLAQAITKDSYLKTINTAER</sequence>
<evidence type="ECO:0000256" key="1">
    <source>
        <dbReference type="ARBA" id="ARBA00004141"/>
    </source>
</evidence>
<dbReference type="GO" id="GO:0005739">
    <property type="term" value="C:mitochondrion"/>
    <property type="evidence" value="ECO:0007669"/>
    <property type="project" value="TreeGrafter"/>
</dbReference>
<dbReference type="PANTHER" id="PTHR11266:SF75">
    <property type="entry name" value="IP10007P-RELATED"/>
    <property type="match status" value="1"/>
</dbReference>
<feature type="transmembrane region" description="Helical" evidence="6">
    <location>
        <begin position="21"/>
        <end position="40"/>
    </location>
</feature>
<evidence type="ECO:0000256" key="2">
    <source>
        <dbReference type="ARBA" id="ARBA00006824"/>
    </source>
</evidence>
<evidence type="ECO:0000256" key="5">
    <source>
        <dbReference type="ARBA" id="ARBA00023136"/>
    </source>
</evidence>
<accession>A0A1B6F839</accession>
<protein>
    <recommendedName>
        <fullName evidence="9">Mpv17-like protein</fullName>
    </recommendedName>
</protein>
<evidence type="ECO:0000313" key="7">
    <source>
        <dbReference type="EMBL" id="JAS43290.1"/>
    </source>
</evidence>
<evidence type="ECO:0000256" key="6">
    <source>
        <dbReference type="RuleBase" id="RU363053"/>
    </source>
</evidence>
<evidence type="ECO:0000256" key="3">
    <source>
        <dbReference type="ARBA" id="ARBA00022692"/>
    </source>
</evidence>
<dbReference type="GO" id="GO:0016020">
    <property type="term" value="C:membrane"/>
    <property type="evidence" value="ECO:0007669"/>
    <property type="project" value="UniProtKB-SubCell"/>
</dbReference>
<evidence type="ECO:0000313" key="8">
    <source>
        <dbReference type="EMBL" id="JAS46402.1"/>
    </source>
</evidence>
<keyword evidence="3 6" id="KW-0812">Transmembrane</keyword>
<name>A0A1B6F839_9HEMI</name>
<dbReference type="EMBL" id="GECZ01023367">
    <property type="protein sequence ID" value="JAS46402.1"/>
    <property type="molecule type" value="Transcribed_RNA"/>
</dbReference>
<organism evidence="8">
    <name type="scientific">Cuerna arida</name>
    <dbReference type="NCBI Taxonomy" id="1464854"/>
    <lineage>
        <taxon>Eukaryota</taxon>
        <taxon>Metazoa</taxon>
        <taxon>Ecdysozoa</taxon>
        <taxon>Arthropoda</taxon>
        <taxon>Hexapoda</taxon>
        <taxon>Insecta</taxon>
        <taxon>Pterygota</taxon>
        <taxon>Neoptera</taxon>
        <taxon>Paraneoptera</taxon>
        <taxon>Hemiptera</taxon>
        <taxon>Auchenorrhyncha</taxon>
        <taxon>Membracoidea</taxon>
        <taxon>Cicadellidae</taxon>
        <taxon>Cicadellinae</taxon>
        <taxon>Proconiini</taxon>
        <taxon>Cuerna</taxon>
    </lineage>
</organism>
<keyword evidence="4 6" id="KW-1133">Transmembrane helix</keyword>
<feature type="transmembrane region" description="Helical" evidence="6">
    <location>
        <begin position="92"/>
        <end position="109"/>
    </location>
</feature>
<evidence type="ECO:0000256" key="4">
    <source>
        <dbReference type="ARBA" id="ARBA00022989"/>
    </source>
</evidence>